<evidence type="ECO:0000259" key="1">
    <source>
        <dbReference type="SMART" id="SM00460"/>
    </source>
</evidence>
<dbReference type="InterPro" id="IPR038765">
    <property type="entry name" value="Papain-like_cys_pep_sf"/>
</dbReference>
<dbReference type="InterPro" id="IPR013589">
    <property type="entry name" value="Bac_transglu_N"/>
</dbReference>
<dbReference type="Pfam" id="PF01841">
    <property type="entry name" value="Transglut_core"/>
    <property type="match status" value="1"/>
</dbReference>
<organism evidence="2 3">
    <name type="scientific">Mesobacterium hydrothermale</name>
    <dbReference type="NCBI Taxonomy" id="3111907"/>
    <lineage>
        <taxon>Bacteria</taxon>
        <taxon>Pseudomonadati</taxon>
        <taxon>Pseudomonadota</taxon>
        <taxon>Alphaproteobacteria</taxon>
        <taxon>Rhodobacterales</taxon>
        <taxon>Roseobacteraceae</taxon>
        <taxon>Mesobacterium</taxon>
    </lineage>
</organism>
<reference evidence="2 3" key="1">
    <citation type="submission" date="2024-01" db="EMBL/GenBank/DDBJ databases">
        <title>Mesobacterium rodlantinim sp. nov., isolated from shallow sea hydrothermal systems off Kueishantao Island.</title>
        <authorList>
            <person name="Su Z."/>
            <person name="Tang K."/>
        </authorList>
    </citation>
    <scope>NUCLEOTIDE SEQUENCE [LARGE SCALE GENOMIC DNA]</scope>
    <source>
        <strain evidence="2 3">TK19101</strain>
    </source>
</reference>
<dbReference type="Proteomes" id="UP001348149">
    <property type="component" value="Unassembled WGS sequence"/>
</dbReference>
<dbReference type="RefSeq" id="WP_326296353.1">
    <property type="nucleotide sequence ID" value="NZ_JAYLLH010000005.1"/>
</dbReference>
<gene>
    <name evidence="2" type="ORF">VK792_05485</name>
</gene>
<dbReference type="SUPFAM" id="SSF54001">
    <property type="entry name" value="Cysteine proteinases"/>
    <property type="match status" value="1"/>
</dbReference>
<evidence type="ECO:0000313" key="2">
    <source>
        <dbReference type="EMBL" id="MEC3860729.1"/>
    </source>
</evidence>
<dbReference type="PANTHER" id="PTHR33490">
    <property type="entry name" value="BLR5614 PROTEIN-RELATED"/>
    <property type="match status" value="1"/>
</dbReference>
<dbReference type="PANTHER" id="PTHR33490:SF7">
    <property type="entry name" value="BLR2979 PROTEIN"/>
    <property type="match status" value="1"/>
</dbReference>
<sequence>MRFDISLTVEYDYDSASDHARNLLHVFPAMISGRQNVIAGLLSVDPVPPERWDGVDFFGNPTTWISFHQPIDRIEVSLRASVERLPAEAALELSVGLETLARDIASVHSLEPLAPHHFLGPSVRTGPEPDMTAFARACLSPGMTTAQAVAAIGHALYSEMTFDAEATDVHTPPAEAFANRHGVCQDFTHIMIACLRGIGIPAGYVSGFLRTLPPPGQPRLEGADAMHAWVRAWCGREAGWIEFDPTNDVFVAQDHIVIGFGRDYFDVAPVRGMMRTAGGQASHHSVDVVPAEPEPAGR</sequence>
<evidence type="ECO:0000313" key="3">
    <source>
        <dbReference type="Proteomes" id="UP001348149"/>
    </source>
</evidence>
<dbReference type="Gene3D" id="3.10.620.30">
    <property type="match status" value="1"/>
</dbReference>
<dbReference type="Pfam" id="PF08379">
    <property type="entry name" value="Bact_transglu_N"/>
    <property type="match status" value="1"/>
</dbReference>
<proteinExistence type="predicted"/>
<keyword evidence="3" id="KW-1185">Reference proteome</keyword>
<name>A0ABU6HE37_9RHOB</name>
<dbReference type="InterPro" id="IPR002931">
    <property type="entry name" value="Transglutaminase-like"/>
</dbReference>
<dbReference type="EMBL" id="JAYLLH010000005">
    <property type="protein sequence ID" value="MEC3860729.1"/>
    <property type="molecule type" value="Genomic_DNA"/>
</dbReference>
<protein>
    <submittedName>
        <fullName evidence="2">Transglutaminase family protein</fullName>
    </submittedName>
</protein>
<feature type="domain" description="Transglutaminase-like" evidence="1">
    <location>
        <begin position="176"/>
        <end position="247"/>
    </location>
</feature>
<dbReference type="SMART" id="SM00460">
    <property type="entry name" value="TGc"/>
    <property type="match status" value="1"/>
</dbReference>
<accession>A0ABU6HE37</accession>
<comment type="caution">
    <text evidence="2">The sequence shown here is derived from an EMBL/GenBank/DDBJ whole genome shotgun (WGS) entry which is preliminary data.</text>
</comment>